<dbReference type="SUPFAM" id="SSF53850">
    <property type="entry name" value="Periplasmic binding protein-like II"/>
    <property type="match status" value="1"/>
</dbReference>
<dbReference type="PROSITE" id="PS51257">
    <property type="entry name" value="PROKAR_LIPOPROTEIN"/>
    <property type="match status" value="1"/>
</dbReference>
<evidence type="ECO:0000313" key="5">
    <source>
        <dbReference type="EMBL" id="MFD1020238.1"/>
    </source>
</evidence>
<evidence type="ECO:0000256" key="2">
    <source>
        <dbReference type="ARBA" id="ARBA00022448"/>
    </source>
</evidence>
<feature type="signal peptide" evidence="4">
    <location>
        <begin position="1"/>
        <end position="25"/>
    </location>
</feature>
<dbReference type="PANTHER" id="PTHR30061">
    <property type="entry name" value="MALTOSE-BINDING PERIPLASMIC PROTEIN"/>
    <property type="match status" value="1"/>
</dbReference>
<organism evidence="5 6">
    <name type="scientific">Thalassobacillus hwangdonensis</name>
    <dbReference type="NCBI Taxonomy" id="546108"/>
    <lineage>
        <taxon>Bacteria</taxon>
        <taxon>Bacillati</taxon>
        <taxon>Bacillota</taxon>
        <taxon>Bacilli</taxon>
        <taxon>Bacillales</taxon>
        <taxon>Bacillaceae</taxon>
        <taxon>Thalassobacillus</taxon>
    </lineage>
</organism>
<dbReference type="Gene3D" id="3.40.190.10">
    <property type="entry name" value="Periplasmic binding protein-like II"/>
    <property type="match status" value="2"/>
</dbReference>
<feature type="chain" id="PRO_5047305102" evidence="4">
    <location>
        <begin position="26"/>
        <end position="424"/>
    </location>
</feature>
<evidence type="ECO:0000256" key="1">
    <source>
        <dbReference type="ARBA" id="ARBA00008520"/>
    </source>
</evidence>
<evidence type="ECO:0000256" key="4">
    <source>
        <dbReference type="SAM" id="SignalP"/>
    </source>
</evidence>
<comment type="caution">
    <text evidence="5">The sequence shown here is derived from an EMBL/GenBank/DDBJ whole genome shotgun (WGS) entry which is preliminary data.</text>
</comment>
<evidence type="ECO:0000256" key="3">
    <source>
        <dbReference type="ARBA" id="ARBA00022729"/>
    </source>
</evidence>
<proteinExistence type="inferred from homology"/>
<dbReference type="Pfam" id="PF13416">
    <property type="entry name" value="SBP_bac_8"/>
    <property type="match status" value="1"/>
</dbReference>
<dbReference type="CDD" id="cd14748">
    <property type="entry name" value="PBP2_UgpB"/>
    <property type="match status" value="1"/>
</dbReference>
<accession>A0ABW3L534</accession>
<dbReference type="InterPro" id="IPR006059">
    <property type="entry name" value="SBP"/>
</dbReference>
<protein>
    <submittedName>
        <fullName evidence="5">ABC transporter substrate-binding protein</fullName>
    </submittedName>
</protein>
<dbReference type="Proteomes" id="UP001596990">
    <property type="component" value="Unassembled WGS sequence"/>
</dbReference>
<dbReference type="RefSeq" id="WP_386061472.1">
    <property type="nucleotide sequence ID" value="NZ_JBHTKL010000005.1"/>
</dbReference>
<sequence length="424" mass="47353">MKFKFLSFIFVLLIVLAGCSSDGGAEETTEIDFWFPVAVGGDVANIVDGIVEDFEEENPDIKVNAKYGGSYAETMTQVMASAQGGNSPELAVLFSIDLFTLLENDLIEEVTPLFDDEYLDDFYDGFMANSSIGDKVYSLPFQRSTIVLYYNKDAYKEAGLDPEAPPEDWDQLVEYGKKLTKNGGQDQWGLEIPSTGYQYWMFQALALQAGDNIMSEDGKEVYFDAPHAKKAMDFWLSLGQEHKIMPEGVIEWATVPSDFLSGKTAMMYHTTGNLTNVKNNADFDFGVSFLPANEQYGSPTGGGNIYLFKDLPEANKEAAIKFMKFLTEPERVAQWSIDTGYVATRESAYETDLLKEYVEEFPPALTAREQLEYADSELATYQSGEVQKIFNDQIQAVLTGQKSVDEGLEEAQEKATEVLEPFQE</sequence>
<keyword evidence="2" id="KW-0813">Transport</keyword>
<gene>
    <name evidence="5" type="ORF">ACFQ2J_13705</name>
</gene>
<evidence type="ECO:0000313" key="6">
    <source>
        <dbReference type="Proteomes" id="UP001596990"/>
    </source>
</evidence>
<dbReference type="EMBL" id="JBHTKL010000005">
    <property type="protein sequence ID" value="MFD1020238.1"/>
    <property type="molecule type" value="Genomic_DNA"/>
</dbReference>
<dbReference type="PANTHER" id="PTHR30061:SF50">
    <property type="entry name" value="MALTOSE_MALTODEXTRIN-BINDING PERIPLASMIC PROTEIN"/>
    <property type="match status" value="1"/>
</dbReference>
<keyword evidence="6" id="KW-1185">Reference proteome</keyword>
<name>A0ABW3L534_9BACI</name>
<comment type="similarity">
    <text evidence="1">Belongs to the bacterial solute-binding protein 1 family.</text>
</comment>
<reference evidence="6" key="1">
    <citation type="journal article" date="2019" name="Int. J. Syst. Evol. Microbiol.">
        <title>The Global Catalogue of Microorganisms (GCM) 10K type strain sequencing project: providing services to taxonomists for standard genome sequencing and annotation.</title>
        <authorList>
            <consortium name="The Broad Institute Genomics Platform"/>
            <consortium name="The Broad Institute Genome Sequencing Center for Infectious Disease"/>
            <person name="Wu L."/>
            <person name="Ma J."/>
        </authorList>
    </citation>
    <scope>NUCLEOTIDE SEQUENCE [LARGE SCALE GENOMIC DNA]</scope>
    <source>
        <strain evidence="6">CCUG 56607</strain>
    </source>
</reference>
<keyword evidence="3 4" id="KW-0732">Signal</keyword>